<dbReference type="InterPro" id="IPR050791">
    <property type="entry name" value="Aldo-Keto_reductase"/>
</dbReference>
<sequence>MPQLLGKTIGPTGYGLMGLTWRPEPQEDEESIRAMKASLEAGCNFWNGGEFYGPPERNSLQLLNKYFTKYPEDAEKVVLSIKGVIDIEKLRPDGSPEGVKKSVERCLELLDGKKKIDIFEPARVDKNTPIETTLKALEEYVKAGKIGGISLSEVSANTIHRAVKVTKIVGCEVELSLWATDIFKNGVAAACAEHGIPVIAYSPIGRGILTGEIKKPEDIPKNDMRSHMPRFQGENFEKNLELVQRLEDFAKQRGCTPAQLALSWVRHLSQKNGNPEIIPIPGATKVERILENAKDYPLSGEESATIDSILQSFEVVGERYGGPQAELMEG</sequence>
<protein>
    <submittedName>
        <fullName evidence="3">NAD(P)-linked oxidoreductase</fullName>
    </submittedName>
</protein>
<dbReference type="eggNOG" id="KOG1575">
    <property type="taxonomic scope" value="Eukaryota"/>
</dbReference>
<dbReference type="HOGENOM" id="CLU_023205_2_1_1"/>
<dbReference type="OrthoDB" id="37537at2759"/>
<evidence type="ECO:0000313" key="3">
    <source>
        <dbReference type="EMBL" id="EPE25256.1"/>
    </source>
</evidence>
<accession>S3CZL4</accession>
<dbReference type="GO" id="GO:0005737">
    <property type="term" value="C:cytoplasm"/>
    <property type="evidence" value="ECO:0007669"/>
    <property type="project" value="TreeGrafter"/>
</dbReference>
<dbReference type="AlphaFoldDB" id="S3CZL4"/>
<name>S3CZL4_GLAL2</name>
<dbReference type="RefSeq" id="XP_008088171.1">
    <property type="nucleotide sequence ID" value="XM_008089980.1"/>
</dbReference>
<dbReference type="GeneID" id="19470878"/>
<evidence type="ECO:0000313" key="4">
    <source>
        <dbReference type="Proteomes" id="UP000016922"/>
    </source>
</evidence>
<dbReference type="Gene3D" id="3.20.20.100">
    <property type="entry name" value="NADP-dependent oxidoreductase domain"/>
    <property type="match status" value="1"/>
</dbReference>
<dbReference type="Proteomes" id="UP000016922">
    <property type="component" value="Unassembled WGS sequence"/>
</dbReference>
<dbReference type="OMA" id="IDIFGCA"/>
<organism evidence="3 4">
    <name type="scientific">Glarea lozoyensis (strain ATCC 20868 / MF5171)</name>
    <dbReference type="NCBI Taxonomy" id="1116229"/>
    <lineage>
        <taxon>Eukaryota</taxon>
        <taxon>Fungi</taxon>
        <taxon>Dikarya</taxon>
        <taxon>Ascomycota</taxon>
        <taxon>Pezizomycotina</taxon>
        <taxon>Leotiomycetes</taxon>
        <taxon>Helotiales</taxon>
        <taxon>Helotiaceae</taxon>
        <taxon>Glarea</taxon>
    </lineage>
</organism>
<evidence type="ECO:0000256" key="1">
    <source>
        <dbReference type="ARBA" id="ARBA00023002"/>
    </source>
</evidence>
<keyword evidence="4" id="KW-1185">Reference proteome</keyword>
<evidence type="ECO:0000259" key="2">
    <source>
        <dbReference type="Pfam" id="PF00248"/>
    </source>
</evidence>
<dbReference type="PANTHER" id="PTHR43625:SF78">
    <property type="entry name" value="PYRIDOXAL REDUCTASE-RELATED"/>
    <property type="match status" value="1"/>
</dbReference>
<keyword evidence="1" id="KW-0560">Oxidoreductase</keyword>
<dbReference type="PANTHER" id="PTHR43625">
    <property type="entry name" value="AFLATOXIN B1 ALDEHYDE REDUCTASE"/>
    <property type="match status" value="1"/>
</dbReference>
<feature type="domain" description="NADP-dependent oxidoreductase" evidence="2">
    <location>
        <begin position="13"/>
        <end position="310"/>
    </location>
</feature>
<dbReference type="GO" id="GO:0016491">
    <property type="term" value="F:oxidoreductase activity"/>
    <property type="evidence" value="ECO:0007669"/>
    <property type="project" value="UniProtKB-KW"/>
</dbReference>
<dbReference type="EMBL" id="KE145372">
    <property type="protein sequence ID" value="EPE25256.1"/>
    <property type="molecule type" value="Genomic_DNA"/>
</dbReference>
<dbReference type="InterPro" id="IPR036812">
    <property type="entry name" value="NAD(P)_OxRdtase_dom_sf"/>
</dbReference>
<dbReference type="CDD" id="cd19077">
    <property type="entry name" value="AKR_AKR8A1-2"/>
    <property type="match status" value="1"/>
</dbReference>
<proteinExistence type="predicted"/>
<reference evidence="3 4" key="1">
    <citation type="journal article" date="2013" name="BMC Genomics">
        <title>Genomics-driven discovery of the pneumocandin biosynthetic gene cluster in the fungus Glarea lozoyensis.</title>
        <authorList>
            <person name="Chen L."/>
            <person name="Yue Q."/>
            <person name="Zhang X."/>
            <person name="Xiang M."/>
            <person name="Wang C."/>
            <person name="Li S."/>
            <person name="Che Y."/>
            <person name="Ortiz-Lopez F.J."/>
            <person name="Bills G.F."/>
            <person name="Liu X."/>
            <person name="An Z."/>
        </authorList>
    </citation>
    <scope>NUCLEOTIDE SEQUENCE [LARGE SCALE GENOMIC DNA]</scope>
    <source>
        <strain evidence="4">ATCC 20868 / MF5171</strain>
    </source>
</reference>
<dbReference type="STRING" id="1116229.S3CZL4"/>
<dbReference type="Pfam" id="PF00248">
    <property type="entry name" value="Aldo_ket_red"/>
    <property type="match status" value="1"/>
</dbReference>
<dbReference type="InterPro" id="IPR023210">
    <property type="entry name" value="NADP_OxRdtase_dom"/>
</dbReference>
<gene>
    <name evidence="3" type="ORF">GLAREA_11837</name>
</gene>
<dbReference type="SUPFAM" id="SSF51430">
    <property type="entry name" value="NAD(P)-linked oxidoreductase"/>
    <property type="match status" value="1"/>
</dbReference>
<dbReference type="KEGG" id="glz:GLAREA_11837"/>